<reference evidence="13" key="1">
    <citation type="submission" date="2025-08" db="UniProtKB">
        <authorList>
            <consortium name="Ensembl"/>
        </authorList>
    </citation>
    <scope>IDENTIFICATION</scope>
</reference>
<dbReference type="GO" id="GO:0006281">
    <property type="term" value="P:DNA repair"/>
    <property type="evidence" value="ECO:0007669"/>
    <property type="project" value="UniProtKB-UniRule"/>
</dbReference>
<dbReference type="GO" id="GO:0031573">
    <property type="term" value="P:mitotic intra-S DNA damage checkpoint signaling"/>
    <property type="evidence" value="ECO:0007669"/>
    <property type="project" value="TreeGrafter"/>
</dbReference>
<evidence type="ECO:0000256" key="1">
    <source>
        <dbReference type="ARBA" id="ARBA00000493"/>
    </source>
</evidence>
<keyword evidence="6" id="KW-0227">DNA damage</keyword>
<dbReference type="GO" id="GO:0071479">
    <property type="term" value="P:cellular response to ionizing radiation"/>
    <property type="evidence" value="ECO:0007669"/>
    <property type="project" value="TreeGrafter"/>
</dbReference>
<dbReference type="GO" id="GO:0008311">
    <property type="term" value="F:double-stranded DNA 3'-5' DNA exonuclease activity"/>
    <property type="evidence" value="ECO:0007669"/>
    <property type="project" value="UniProtKB-EC"/>
</dbReference>
<dbReference type="InterPro" id="IPR026584">
    <property type="entry name" value="Rad9"/>
</dbReference>
<evidence type="ECO:0000256" key="9">
    <source>
        <dbReference type="ARBA" id="ARBA00023242"/>
    </source>
</evidence>
<comment type="catalytic activity">
    <reaction evidence="1">
        <text>Exonucleolytic cleavage in the 3'- to 5'-direction to yield nucleoside 5'-phosphates.</text>
        <dbReference type="EC" id="3.1.11.2"/>
    </reaction>
</comment>
<evidence type="ECO:0000256" key="8">
    <source>
        <dbReference type="ARBA" id="ARBA00022839"/>
    </source>
</evidence>
<evidence type="ECO:0000256" key="7">
    <source>
        <dbReference type="ARBA" id="ARBA00022801"/>
    </source>
</evidence>
<dbReference type="Pfam" id="PF04139">
    <property type="entry name" value="Rad9"/>
    <property type="match status" value="1"/>
</dbReference>
<keyword evidence="8" id="KW-0269">Exonuclease</keyword>
<proteinExistence type="inferred from homology"/>
<evidence type="ECO:0000256" key="6">
    <source>
        <dbReference type="ARBA" id="ARBA00022763"/>
    </source>
</evidence>
<keyword evidence="9" id="KW-0539">Nucleus</keyword>
<evidence type="ECO:0000256" key="12">
    <source>
        <dbReference type="SAM" id="MobiDB-lite"/>
    </source>
</evidence>
<evidence type="ECO:0000256" key="4">
    <source>
        <dbReference type="ARBA" id="ARBA00022553"/>
    </source>
</evidence>
<protein>
    <recommendedName>
        <fullName evidence="11">Cell cycle checkpoint control protein</fullName>
    </recommendedName>
</protein>
<dbReference type="Ensembl" id="ENSAMXT00005031595.1">
    <property type="protein sequence ID" value="ENSAMXP00005028791.1"/>
    <property type="gene ID" value="ENSAMXG00005014294.1"/>
</dbReference>
<comment type="subcellular location">
    <subcellularLocation>
        <location evidence="2">Nucleus</location>
    </subcellularLocation>
</comment>
<comment type="function">
    <text evidence="10">Component of the 9-1-1 cell-cycle checkpoint response complex that plays a major role in DNA repair. The 9-1-1 complex is recruited to DNA lesion upon damage by the RAD17-replication factor C (RFC) clamp loader complex. Acts then as a sliding clamp platform on DNA for several proteins involved in long-patch base excision repair (LP-BER). The 9-1-1 complex stimulates DNA polymerase beta (POLB) activity by increasing its affinity for the 3'-OH end of the primer-template and stabilizes POLB to those sites where LP-BER proceeds; endonuclease FEN1 cleavage activity on substrates with double, nick, or gap flaps of distinct sequences and lengths; and DNA ligase I (LIG1) on long-patch base excision repair substrates. The 9-1-1 complex is necessary for the recruitment of RHNO1 to sites of double-stranded breaks (DSB) occurring during the S phase. RAD9A possesses 3'-&gt;5' double stranded DNA exonuclease activity.</text>
</comment>
<keyword evidence="4" id="KW-0597">Phosphoprotein</keyword>
<evidence type="ECO:0000256" key="10">
    <source>
        <dbReference type="ARBA" id="ARBA00059283"/>
    </source>
</evidence>
<dbReference type="InterPro" id="IPR007268">
    <property type="entry name" value="Rad9/Ddc1"/>
</dbReference>
<feature type="compositionally biased region" description="Basic residues" evidence="12">
    <location>
        <begin position="444"/>
        <end position="457"/>
    </location>
</feature>
<dbReference type="PANTHER" id="PTHR15237">
    <property type="entry name" value="DNA REPAIR PROTEIN RAD9"/>
    <property type="match status" value="1"/>
</dbReference>
<sequence length="457" mass="51616">MDCVTTGGNVKVLAKAIHSLSKIGEELYLEPVEDGLTLRAVNSSRSAFACFLLSPLFFQRYQAPSDHAFRCKMPIKSMQAVFRSLSSLERSVEKCRIELNSEKNRLTVTLHCKHGLLKTHNLSFQDCESLQAVFDKENCANVLRAQPRSALLFESLYFFYQKLSITASFSDQCLFSLWPSLIDYTSPVCRLWVDTVLHFPPSLEEVNVSVNGERVWLRNHLEDDADPSRAMMTELCLSAEEFDHFAVRSESNITFCLKELRGLLVFAESSGLPVSMHFDEPGRYVSVMKTNSTMSFTHLEKMYLIKSARFVNTLLYNCKVYLNLCLYGSAPFSTLSPVVLSVSDSVLDANFVLATLSEDAHQRNHNNNKADRREAQPAADDFMSDDMDSYLIAMEASDLPGDLPGPSHESVPPVPHSSTNHRARLPSEEEEEEEEEQVNQPPNKKVKNIYKIKKKSV</sequence>
<accession>A0A8B9K199</accession>
<evidence type="ECO:0000256" key="3">
    <source>
        <dbReference type="ARBA" id="ARBA00008494"/>
    </source>
</evidence>
<name>A0A8B9K199_ASTMX</name>
<dbReference type="FunFam" id="3.70.10.10:FF:000005">
    <property type="entry name" value="Cell cycle checkpoint control protein"/>
    <property type="match status" value="1"/>
</dbReference>
<dbReference type="AlphaFoldDB" id="A0A8B9K199"/>
<dbReference type="GO" id="GO:0030896">
    <property type="term" value="C:checkpoint clamp complex"/>
    <property type="evidence" value="ECO:0007669"/>
    <property type="project" value="UniProtKB-UniRule"/>
</dbReference>
<dbReference type="PANTHER" id="PTHR15237:SF1">
    <property type="entry name" value="CELL CYCLE CHECKPOINT CONTROL PROTEIN RAD9A"/>
    <property type="match status" value="1"/>
</dbReference>
<feature type="region of interest" description="Disordered" evidence="12">
    <location>
        <begin position="397"/>
        <end position="457"/>
    </location>
</feature>
<dbReference type="CDD" id="cd00577">
    <property type="entry name" value="PCNA"/>
    <property type="match status" value="1"/>
</dbReference>
<keyword evidence="5" id="KW-0540">Nuclease</keyword>
<evidence type="ECO:0000256" key="11">
    <source>
        <dbReference type="PIRNR" id="PIRNR009303"/>
    </source>
</evidence>
<dbReference type="InterPro" id="IPR046938">
    <property type="entry name" value="DNA_clamp_sf"/>
</dbReference>
<organism evidence="13 14">
    <name type="scientific">Astyanax mexicanus</name>
    <name type="common">Blind cave fish</name>
    <name type="synonym">Astyanax fasciatus mexicanus</name>
    <dbReference type="NCBI Taxonomy" id="7994"/>
    <lineage>
        <taxon>Eukaryota</taxon>
        <taxon>Metazoa</taxon>
        <taxon>Chordata</taxon>
        <taxon>Craniata</taxon>
        <taxon>Vertebrata</taxon>
        <taxon>Euteleostomi</taxon>
        <taxon>Actinopterygii</taxon>
        <taxon>Neopterygii</taxon>
        <taxon>Teleostei</taxon>
        <taxon>Ostariophysi</taxon>
        <taxon>Characiformes</taxon>
        <taxon>Characoidei</taxon>
        <taxon>Acestrorhamphidae</taxon>
        <taxon>Acestrorhamphinae</taxon>
        <taxon>Astyanax</taxon>
    </lineage>
</organism>
<comment type="similarity">
    <text evidence="3 11">Belongs to the rad9 family.</text>
</comment>
<feature type="compositionally biased region" description="Acidic residues" evidence="12">
    <location>
        <begin position="428"/>
        <end position="437"/>
    </location>
</feature>
<dbReference type="Gene3D" id="3.70.10.10">
    <property type="match status" value="2"/>
</dbReference>
<evidence type="ECO:0000313" key="14">
    <source>
        <dbReference type="Proteomes" id="UP000694621"/>
    </source>
</evidence>
<evidence type="ECO:0000256" key="2">
    <source>
        <dbReference type="ARBA" id="ARBA00004123"/>
    </source>
</evidence>
<dbReference type="GO" id="GO:0000076">
    <property type="term" value="P:DNA replication checkpoint signaling"/>
    <property type="evidence" value="ECO:0007669"/>
    <property type="project" value="TreeGrafter"/>
</dbReference>
<keyword evidence="7" id="KW-0378">Hydrolase</keyword>
<dbReference type="Proteomes" id="UP000694621">
    <property type="component" value="Unplaced"/>
</dbReference>
<dbReference type="SUPFAM" id="SSF55979">
    <property type="entry name" value="DNA clamp"/>
    <property type="match status" value="1"/>
</dbReference>
<dbReference type="PIRSF" id="PIRSF009303">
    <property type="entry name" value="Cell_cycle_RAD9"/>
    <property type="match status" value="1"/>
</dbReference>
<evidence type="ECO:0000256" key="5">
    <source>
        <dbReference type="ARBA" id="ARBA00022722"/>
    </source>
</evidence>
<evidence type="ECO:0000313" key="13">
    <source>
        <dbReference type="Ensembl" id="ENSAMXP00005028791.1"/>
    </source>
</evidence>